<name>A0ABU4IMV5_9VIBR</name>
<reference evidence="1 2" key="1">
    <citation type="submission" date="2023-11" db="EMBL/GenBank/DDBJ databases">
        <title>Plant-associative lifestyle of Vibrio porteresiae and its evolutionary dynamics.</title>
        <authorList>
            <person name="Rameshkumar N."/>
            <person name="Kirti K."/>
        </authorList>
    </citation>
    <scope>NUCLEOTIDE SEQUENCE [LARGE SCALE GENOMIC DNA]</scope>
    <source>
        <strain evidence="1 2">MSSRF60</strain>
    </source>
</reference>
<sequence>MANNAKVTIEINTLDEALHWENHAVLTLNKIKQNPVEGQADLQSSLVRTWTDVHRQARKAVGQFIKQEEAA</sequence>
<gene>
    <name evidence="1" type="ORF">SBW85_19615</name>
</gene>
<proteinExistence type="predicted"/>
<dbReference type="EMBL" id="JAWRCN010000002">
    <property type="protein sequence ID" value="MDW6019916.1"/>
    <property type="molecule type" value="Genomic_DNA"/>
</dbReference>
<dbReference type="RefSeq" id="WP_102954710.1">
    <property type="nucleotide sequence ID" value="NZ_AP024894.1"/>
</dbReference>
<protein>
    <submittedName>
        <fullName evidence="1">Uncharacterized protein</fullName>
    </submittedName>
</protein>
<evidence type="ECO:0000313" key="1">
    <source>
        <dbReference type="EMBL" id="MDW6019916.1"/>
    </source>
</evidence>
<organism evidence="1 2">
    <name type="scientific">Vibrio plantisponsor</name>
    <dbReference type="NCBI Taxonomy" id="664643"/>
    <lineage>
        <taxon>Bacteria</taxon>
        <taxon>Pseudomonadati</taxon>
        <taxon>Pseudomonadota</taxon>
        <taxon>Gammaproteobacteria</taxon>
        <taxon>Vibrionales</taxon>
        <taxon>Vibrionaceae</taxon>
        <taxon>Vibrio</taxon>
    </lineage>
</organism>
<comment type="caution">
    <text evidence="1">The sequence shown here is derived from an EMBL/GenBank/DDBJ whole genome shotgun (WGS) entry which is preliminary data.</text>
</comment>
<accession>A0ABU4IMV5</accession>
<evidence type="ECO:0000313" key="2">
    <source>
        <dbReference type="Proteomes" id="UP001272325"/>
    </source>
</evidence>
<keyword evidence="2" id="KW-1185">Reference proteome</keyword>
<dbReference type="Proteomes" id="UP001272325">
    <property type="component" value="Unassembled WGS sequence"/>
</dbReference>